<feature type="compositionally biased region" description="Basic residues" evidence="5">
    <location>
        <begin position="415"/>
        <end position="429"/>
    </location>
</feature>
<feature type="domain" description="Reductase C-terminal" evidence="7">
    <location>
        <begin position="326"/>
        <end position="392"/>
    </location>
</feature>
<feature type="region of interest" description="Disordered" evidence="5">
    <location>
        <begin position="388"/>
        <end position="437"/>
    </location>
</feature>
<feature type="region of interest" description="Disordered" evidence="5">
    <location>
        <begin position="615"/>
        <end position="977"/>
    </location>
</feature>
<evidence type="ECO:0000259" key="6">
    <source>
        <dbReference type="Pfam" id="PF07992"/>
    </source>
</evidence>
<evidence type="ECO:0000256" key="3">
    <source>
        <dbReference type="ARBA" id="ARBA00022827"/>
    </source>
</evidence>
<dbReference type="InterPro" id="IPR050446">
    <property type="entry name" value="FAD-oxidoreductase/Apoptosis"/>
</dbReference>
<evidence type="ECO:0000256" key="2">
    <source>
        <dbReference type="ARBA" id="ARBA00022630"/>
    </source>
</evidence>
<keyword evidence="3" id="KW-0274">FAD</keyword>
<evidence type="ECO:0000313" key="9">
    <source>
        <dbReference type="Proteomes" id="UP001595859"/>
    </source>
</evidence>
<dbReference type="SUPFAM" id="SSF55424">
    <property type="entry name" value="FAD/NAD-linked reductases, dimerisation (C-terminal) domain"/>
    <property type="match status" value="1"/>
</dbReference>
<keyword evidence="9" id="KW-1185">Reference proteome</keyword>
<comment type="cofactor">
    <cofactor evidence="1">
        <name>FAD</name>
        <dbReference type="ChEBI" id="CHEBI:57692"/>
    </cofactor>
</comment>
<name>A0ABV9S042_9PSEU</name>
<reference evidence="9" key="1">
    <citation type="journal article" date="2019" name="Int. J. Syst. Evol. Microbiol.">
        <title>The Global Catalogue of Microorganisms (GCM) 10K type strain sequencing project: providing services to taxonomists for standard genome sequencing and annotation.</title>
        <authorList>
            <consortium name="The Broad Institute Genomics Platform"/>
            <consortium name="The Broad Institute Genome Sequencing Center for Infectious Disease"/>
            <person name="Wu L."/>
            <person name="Ma J."/>
        </authorList>
    </citation>
    <scope>NUCLEOTIDE SEQUENCE [LARGE SCALE GENOMIC DNA]</scope>
    <source>
        <strain evidence="9">ZS-22-S1</strain>
    </source>
</reference>
<keyword evidence="2" id="KW-0285">Flavoprotein</keyword>
<dbReference type="SUPFAM" id="SSF51905">
    <property type="entry name" value="FAD/NAD(P)-binding domain"/>
    <property type="match status" value="2"/>
</dbReference>
<evidence type="ECO:0000313" key="8">
    <source>
        <dbReference type="EMBL" id="MFC4855008.1"/>
    </source>
</evidence>
<accession>A0ABV9S042</accession>
<dbReference type="PRINTS" id="PR00368">
    <property type="entry name" value="FADPNR"/>
</dbReference>
<comment type="caution">
    <text evidence="8">The sequence shown here is derived from an EMBL/GenBank/DDBJ whole genome shotgun (WGS) entry which is preliminary data.</text>
</comment>
<dbReference type="InterPro" id="IPR036188">
    <property type="entry name" value="FAD/NAD-bd_sf"/>
</dbReference>
<dbReference type="PANTHER" id="PTHR43557">
    <property type="entry name" value="APOPTOSIS-INDUCING FACTOR 1"/>
    <property type="match status" value="1"/>
</dbReference>
<evidence type="ECO:0000256" key="1">
    <source>
        <dbReference type="ARBA" id="ARBA00001974"/>
    </source>
</evidence>
<dbReference type="Gene3D" id="3.50.50.60">
    <property type="entry name" value="FAD/NAD(P)-binding domain"/>
    <property type="match status" value="2"/>
</dbReference>
<dbReference type="Proteomes" id="UP001595859">
    <property type="component" value="Unassembled WGS sequence"/>
</dbReference>
<evidence type="ECO:0000256" key="4">
    <source>
        <dbReference type="ARBA" id="ARBA00023002"/>
    </source>
</evidence>
<feature type="region of interest" description="Disordered" evidence="5">
    <location>
        <begin position="476"/>
        <end position="562"/>
    </location>
</feature>
<evidence type="ECO:0000256" key="5">
    <source>
        <dbReference type="SAM" id="MobiDB-lite"/>
    </source>
</evidence>
<dbReference type="InterPro" id="IPR016156">
    <property type="entry name" value="FAD/NAD-linked_Rdtase_dimer_sf"/>
</dbReference>
<keyword evidence="4" id="KW-0560">Oxidoreductase</keyword>
<feature type="compositionally biased region" description="Pro residues" evidence="5">
    <location>
        <begin position="483"/>
        <end position="495"/>
    </location>
</feature>
<feature type="compositionally biased region" description="Pro residues" evidence="5">
    <location>
        <begin position="517"/>
        <end position="545"/>
    </location>
</feature>
<feature type="compositionally biased region" description="Gly residues" evidence="5">
    <location>
        <begin position="684"/>
        <end position="696"/>
    </location>
</feature>
<dbReference type="PRINTS" id="PR00411">
    <property type="entry name" value="PNDRDTASEI"/>
</dbReference>
<dbReference type="EMBL" id="JBHSIS010000007">
    <property type="protein sequence ID" value="MFC4855008.1"/>
    <property type="molecule type" value="Genomic_DNA"/>
</dbReference>
<feature type="compositionally biased region" description="Basic and acidic residues" evidence="5">
    <location>
        <begin position="932"/>
        <end position="968"/>
    </location>
</feature>
<dbReference type="Pfam" id="PF14759">
    <property type="entry name" value="Reductase_C"/>
    <property type="match status" value="1"/>
</dbReference>
<sequence>MNRDERIVVVGAGLTGLRTAERLRELKFEGEIMLLGDEKLPPYHRPALSKQLLMGTLRSSDLTLPAYEDLNAKWRFGTQVRQLVPHNKVLHLPGGEELTYDGLVIATGVEAKRPNDLPYYDPRVLVLRTMADGLELERVIGSTKGRVAVVGGGFTGCEIAASLRHLSREVTLIGRQDTLLGNVLGPELGEWLTNLHRDHGVDLALGNSVQEWSPGPEGIGLRLTDGTTLLASCVVVAAGTVPLTGWLRGSGLPLDNGVVCEPTCHVVGAEDVVAAGDVAQWPNLRFDNVPRRVEHWLNAVEMGRAAAESLLAGRGAAEPFTPMPRFWTEQYGVRIQAAGMPKLGKDIITLGTPDEGTGTVYGYSKEGRLMGVVGLDCPSSVLAWTDSVSRQNPAPRRSTPVEQAPAVAVGGGAAKRGKGRHSLPAKGKQRQREEKREHEIAYVEEPPHEVGVGTGQVPAGRPKSVVDSFSRMLPVKVRQPRGGPVPPPPGTPVPPGARSNGAPVPPPPAARSNGMATPPPGTPVIGTPVPPPGTPVPPPVPPSGPPHFGAPSNGSGRVAPPQFRAAGPPEPLSGRLAAEEALAIDVTGQMALLDANGHVRPPEFHDPMSGPATMVEGMPPATGAAMPPARRGSDGSFAHGPVDPFAAPLTGRGPSDSFGAMSPARGGPSDSFGALPPVRRSGVGSSGGMPPAGGGPADSFGALPPVRRGGVGSSGGTPPARRGASDSVGALPPVRRGGEDSFGALPPVRRDAEASFGGLPPVRRGGEDSFGALPPVRRGAEGSFGALPPAGRGGGDSFGGTPPARRGEDLGGLPPARRGAADSFDAMPPVRRAVNTRPPRGSGGAFGRGTARGPEDPFAPLDESPDRTPPISGSADETIVEGMPPASRHRTGGPTNGGRAARRRAEERLSRTMDPALSSIRLAPALPSVDDTFDRLPKHSRPDDDYLVRPRPGPEDSYDRMPAVERPVRSSGGRRRA</sequence>
<dbReference type="Pfam" id="PF07992">
    <property type="entry name" value="Pyr_redox_2"/>
    <property type="match status" value="1"/>
</dbReference>
<organism evidence="8 9">
    <name type="scientific">Actinophytocola glycyrrhizae</name>
    <dbReference type="NCBI Taxonomy" id="2044873"/>
    <lineage>
        <taxon>Bacteria</taxon>
        <taxon>Bacillati</taxon>
        <taxon>Actinomycetota</taxon>
        <taxon>Actinomycetes</taxon>
        <taxon>Pseudonocardiales</taxon>
        <taxon>Pseudonocardiaceae</taxon>
    </lineage>
</organism>
<feature type="compositionally biased region" description="Low complexity" evidence="5">
    <location>
        <begin position="617"/>
        <end position="629"/>
    </location>
</feature>
<protein>
    <submittedName>
        <fullName evidence="8">FAD-dependent oxidoreductase</fullName>
    </submittedName>
</protein>
<dbReference type="InterPro" id="IPR028202">
    <property type="entry name" value="Reductase_C"/>
</dbReference>
<dbReference type="InterPro" id="IPR023753">
    <property type="entry name" value="FAD/NAD-binding_dom"/>
</dbReference>
<dbReference type="Gene3D" id="3.30.390.30">
    <property type="match status" value="1"/>
</dbReference>
<feature type="domain" description="FAD/NAD(P)-binding" evidence="6">
    <location>
        <begin position="6"/>
        <end position="303"/>
    </location>
</feature>
<proteinExistence type="predicted"/>
<evidence type="ECO:0000259" key="7">
    <source>
        <dbReference type="Pfam" id="PF14759"/>
    </source>
</evidence>
<dbReference type="RefSeq" id="WP_378056963.1">
    <property type="nucleotide sequence ID" value="NZ_JBHSIS010000007.1"/>
</dbReference>
<gene>
    <name evidence="8" type="ORF">ACFPCV_16000</name>
</gene>
<dbReference type="PANTHER" id="PTHR43557:SF2">
    <property type="entry name" value="RIESKE DOMAIN-CONTAINING PROTEIN-RELATED"/>
    <property type="match status" value="1"/>
</dbReference>